<reference evidence="2 3" key="1">
    <citation type="journal article" date="2012" name="BMC Genomics">
        <title>Genomic basis of broad host range and environmental adaptability of Rhizobium tropici CIAT 899 and Rhizobium sp. PRF 81 which are used in inoculants for common bean (Phaseolus vulgaris L.).</title>
        <authorList>
            <person name="Ormeno-Orrillo E."/>
            <person name="Menna P."/>
            <person name="Almeida L.G."/>
            <person name="Ollero F.J."/>
            <person name="Nicolas M.F."/>
            <person name="Pains Rodrigues E."/>
            <person name="Shigueyoshi Nakatani A."/>
            <person name="Silva Batista J.S."/>
            <person name="Oliveira Chueire L.M."/>
            <person name="Souza R.C."/>
            <person name="Ribeiro Vasconcelos A.T."/>
            <person name="Megias M."/>
            <person name="Hungria M."/>
            <person name="Martinez-Romero E."/>
        </authorList>
    </citation>
    <scope>NUCLEOTIDE SEQUENCE [LARGE SCALE GENOMIC DNA]</scope>
    <source>
        <strain evidence="2 3">PRF 81</strain>
    </source>
</reference>
<proteinExistence type="predicted"/>
<dbReference type="AlphaFoldDB" id="N6UBH8"/>
<dbReference type="EMBL" id="AQHN01000056">
    <property type="protein sequence ID" value="ENN87528.1"/>
    <property type="molecule type" value="Genomic_DNA"/>
</dbReference>
<gene>
    <name evidence="2" type="ORF">RHSP_44196</name>
</gene>
<dbReference type="STRING" id="363754.RHSP_44196"/>
<comment type="caution">
    <text evidence="2">The sequence shown here is derived from an EMBL/GenBank/DDBJ whole genome shotgun (WGS) entry which is preliminary data.</text>
</comment>
<evidence type="ECO:0000313" key="3">
    <source>
        <dbReference type="Proteomes" id="UP000012429"/>
    </source>
</evidence>
<organism evidence="2 3">
    <name type="scientific">Rhizobium freirei PRF 81</name>
    <dbReference type="NCBI Taxonomy" id="363754"/>
    <lineage>
        <taxon>Bacteria</taxon>
        <taxon>Pseudomonadati</taxon>
        <taxon>Pseudomonadota</taxon>
        <taxon>Alphaproteobacteria</taxon>
        <taxon>Hyphomicrobiales</taxon>
        <taxon>Rhizobiaceae</taxon>
        <taxon>Rhizobium/Agrobacterium group</taxon>
        <taxon>Rhizobium</taxon>
    </lineage>
</organism>
<name>N6UBH8_9HYPH</name>
<evidence type="ECO:0000313" key="2">
    <source>
        <dbReference type="EMBL" id="ENN87528.1"/>
    </source>
</evidence>
<sequence>MVAIAEIIEHQRHQPLRGFLQRAVESLGQFLMDDIDADADGNQPEKHDGPGERGDQAPGDAGAARLIGLRHLSPRL</sequence>
<keyword evidence="3" id="KW-1185">Reference proteome</keyword>
<evidence type="ECO:0000256" key="1">
    <source>
        <dbReference type="SAM" id="MobiDB-lite"/>
    </source>
</evidence>
<accession>N6UBH8</accession>
<protein>
    <submittedName>
        <fullName evidence="2">Uncharacterized protein</fullName>
    </submittedName>
</protein>
<feature type="region of interest" description="Disordered" evidence="1">
    <location>
        <begin position="35"/>
        <end position="60"/>
    </location>
</feature>
<dbReference type="Proteomes" id="UP000012429">
    <property type="component" value="Unassembled WGS sequence"/>
</dbReference>
<feature type="compositionally biased region" description="Basic and acidic residues" evidence="1">
    <location>
        <begin position="43"/>
        <end position="55"/>
    </location>
</feature>